<evidence type="ECO:0000259" key="2">
    <source>
        <dbReference type="Pfam" id="PF19077"/>
    </source>
</evidence>
<feature type="domain" description="Bacterial Ig-like" evidence="2">
    <location>
        <begin position="265"/>
        <end position="342"/>
    </location>
</feature>
<evidence type="ECO:0000313" key="4">
    <source>
        <dbReference type="Proteomes" id="UP000295530"/>
    </source>
</evidence>
<dbReference type="InterPro" id="IPR044016">
    <property type="entry name" value="Big_13"/>
</dbReference>
<sequence>MSTTKDTDQILGNEYDTLAHIDAITDATGNSVGPILNDGYTDDLQPVLSGRLPMGEGQTLRVYANGVVLGYADIKEGGYWTFQPDTPLEPGKTYDFQVFLLDSGTSVLLPSNTFTIHTTELNHDVVPTAPTITNVVDNEGSQKGNVAQNAKTDDSQPEVSGNAEAHSVVTVSVTSPKGITSVLGSVVADDNGHWSYQLDNAQSITTTFGEWTFSAVASNEVGDSAASNKYSVETVAHNADDFTPPDAPLIDSFTDNVGVHKGNFASGHVTDDNTPTLNGHAEADSVVKIYEGTTLIGSTTANVDGVWSFTPTVNIDGKHTYTATATDPAGNVSKSSASFVIDVDTIAQPPVITDFVDNSGVTQGTFHDYARSDDQTPTFHGTAEANSLVHLWARGPNWGLVSMGKVRADENGHWTLTPTFSSTAKTGTWTFYATAVDSAGNSSSQSSRFHLIHVAENREDTTPPDVPTINDVHDGAKVIESGVFTQDKTPTLAGQAEANSIVKIYDGSTLIGSVAADASGKWNFTPAALNDGAHTLIATATDASGNTSGKTPGFVINVDTHNDVPVVIGMQDDYGMYTGIVKNGGSTDISRAHSTVITGTAEADSIVHFYRDGPQKNISYSVQADHEGNWTLDQRLSWNGYYAYDVWSVDQAGNTSGKTHYSVHRVGKNLDSTGHIANVNLEHAEVNAVHEPTQDSQIDQHNGASGTLILTMEDILSEAHVNLFVQDGKQQLAVTGDQGDVVELKVDDIAHAEWHDTGAVTTGGIQYEVYQHASSDVELLVQHGLELHQVS</sequence>
<dbReference type="Proteomes" id="UP000295530">
    <property type="component" value="Unassembled WGS sequence"/>
</dbReference>
<reference evidence="3 4" key="1">
    <citation type="submission" date="2019-03" db="EMBL/GenBank/DDBJ databases">
        <title>Genomic analyses of the natural microbiome of Caenorhabditis elegans.</title>
        <authorList>
            <person name="Samuel B."/>
        </authorList>
    </citation>
    <scope>NUCLEOTIDE SEQUENCE [LARGE SCALE GENOMIC DNA]</scope>
    <source>
        <strain evidence="3 4">BIGb0156</strain>
    </source>
</reference>
<organism evidence="3 4">
    <name type="scientific">Scandinavium goeteborgense</name>
    <dbReference type="NCBI Taxonomy" id="1851514"/>
    <lineage>
        <taxon>Bacteria</taxon>
        <taxon>Pseudomonadati</taxon>
        <taxon>Pseudomonadota</taxon>
        <taxon>Gammaproteobacteria</taxon>
        <taxon>Enterobacterales</taxon>
        <taxon>Enterobacteriaceae</taxon>
        <taxon>Scandinavium</taxon>
    </lineage>
</organism>
<keyword evidence="4" id="KW-1185">Reference proteome</keyword>
<name>A0A4R6DPE8_SCAGO</name>
<gene>
    <name evidence="3" type="ORF">EC847_1392</name>
</gene>
<dbReference type="Gene3D" id="3.30.420.430">
    <property type="match status" value="5"/>
</dbReference>
<evidence type="ECO:0000256" key="1">
    <source>
        <dbReference type="SAM" id="MobiDB-lite"/>
    </source>
</evidence>
<dbReference type="EMBL" id="SNVX01000039">
    <property type="protein sequence ID" value="TDN46830.1"/>
    <property type="molecule type" value="Genomic_DNA"/>
</dbReference>
<feature type="region of interest" description="Disordered" evidence="1">
    <location>
        <begin position="139"/>
        <end position="161"/>
    </location>
</feature>
<dbReference type="AlphaFoldDB" id="A0A4R6DPE8"/>
<accession>A0A4R6DPE8</accession>
<dbReference type="Pfam" id="PF19077">
    <property type="entry name" value="Big_13"/>
    <property type="match status" value="3"/>
</dbReference>
<feature type="compositionally biased region" description="Polar residues" evidence="1">
    <location>
        <begin position="139"/>
        <end position="150"/>
    </location>
</feature>
<feature type="domain" description="Bacterial Ig-like" evidence="2">
    <location>
        <begin position="483"/>
        <end position="560"/>
    </location>
</feature>
<evidence type="ECO:0000313" key="3">
    <source>
        <dbReference type="EMBL" id="TDN46830.1"/>
    </source>
</evidence>
<feature type="domain" description="Bacterial Ig-like" evidence="2">
    <location>
        <begin position="373"/>
        <end position="447"/>
    </location>
</feature>
<dbReference type="NCBIfam" id="NF033510">
    <property type="entry name" value="Ca_tandemer"/>
    <property type="match status" value="2"/>
</dbReference>
<proteinExistence type="predicted"/>
<comment type="caution">
    <text evidence="3">The sequence shown here is derived from an EMBL/GenBank/DDBJ whole genome shotgun (WGS) entry which is preliminary data.</text>
</comment>
<protein>
    <submittedName>
        <fullName evidence="3">Ig-like protein group 3</fullName>
    </submittedName>
</protein>